<comment type="cofactor">
    <cofactor evidence="1 6">
        <name>Zn(2+)</name>
        <dbReference type="ChEBI" id="CHEBI:29105"/>
    </cofactor>
</comment>
<evidence type="ECO:0000313" key="8">
    <source>
        <dbReference type="EMBL" id="BAC44252.1"/>
    </source>
</evidence>
<dbReference type="InterPro" id="IPR013154">
    <property type="entry name" value="ADH-like_N"/>
</dbReference>
<comment type="similarity">
    <text evidence="2 6">Belongs to the zinc-containing alcohol dehydrogenase family.</text>
</comment>
<evidence type="ECO:0000256" key="1">
    <source>
        <dbReference type="ARBA" id="ARBA00001947"/>
    </source>
</evidence>
<dbReference type="KEGG" id="mpe:MYPE4620"/>
<evidence type="ECO:0000256" key="2">
    <source>
        <dbReference type="ARBA" id="ARBA00008072"/>
    </source>
</evidence>
<dbReference type="PROSITE" id="PS00059">
    <property type="entry name" value="ADH_ZINC"/>
    <property type="match status" value="1"/>
</dbReference>
<keyword evidence="9" id="KW-1185">Reference proteome</keyword>
<dbReference type="Proteomes" id="UP000002522">
    <property type="component" value="Chromosome"/>
</dbReference>
<dbReference type="FunCoup" id="Q8EVU7">
    <property type="interactions" value="164"/>
</dbReference>
<dbReference type="GO" id="GO:0008270">
    <property type="term" value="F:zinc ion binding"/>
    <property type="evidence" value="ECO:0007669"/>
    <property type="project" value="InterPro"/>
</dbReference>
<evidence type="ECO:0000256" key="6">
    <source>
        <dbReference type="RuleBase" id="RU361277"/>
    </source>
</evidence>
<dbReference type="PANTHER" id="PTHR42813:SF4">
    <property type="entry name" value="NADP-DEPENDENT ISOPROPANOL DEHYDROGENASE"/>
    <property type="match status" value="1"/>
</dbReference>
<dbReference type="SMART" id="SM00829">
    <property type="entry name" value="PKS_ER"/>
    <property type="match status" value="1"/>
</dbReference>
<protein>
    <submittedName>
        <fullName evidence="8">Alcohol dehydrogenase</fullName>
    </submittedName>
</protein>
<reference evidence="8 9" key="1">
    <citation type="journal article" date="2002" name="Nucleic Acids Res.">
        <title>The complete genomic sequence of Mycoplasma penetrans, an intracellular bacterial pathogen in humans.</title>
        <authorList>
            <person name="Sasaki Y."/>
            <person name="Ishikawa J."/>
            <person name="Yamashita A."/>
            <person name="Oshima K."/>
            <person name="Kenri T."/>
            <person name="Furuya K."/>
            <person name="Yoshino C."/>
            <person name="Horino A."/>
            <person name="Shiba T."/>
            <person name="Sasaki T."/>
            <person name="Hattori M."/>
        </authorList>
    </citation>
    <scope>NUCLEOTIDE SEQUENCE [LARGE SCALE GENOMIC DNA]</scope>
    <source>
        <strain evidence="8 9">HF-2</strain>
    </source>
</reference>
<dbReference type="InterPro" id="IPR013149">
    <property type="entry name" value="ADH-like_C"/>
</dbReference>
<proteinExistence type="inferred from homology"/>
<gene>
    <name evidence="8" type="ordered locus">MYPE4620</name>
</gene>
<dbReference type="SUPFAM" id="SSF51735">
    <property type="entry name" value="NAD(P)-binding Rossmann-fold domains"/>
    <property type="match status" value="1"/>
</dbReference>
<dbReference type="Pfam" id="PF08240">
    <property type="entry name" value="ADH_N"/>
    <property type="match status" value="1"/>
</dbReference>
<dbReference type="InterPro" id="IPR011032">
    <property type="entry name" value="GroES-like_sf"/>
</dbReference>
<dbReference type="GO" id="GO:0016491">
    <property type="term" value="F:oxidoreductase activity"/>
    <property type="evidence" value="ECO:0007669"/>
    <property type="project" value="UniProtKB-KW"/>
</dbReference>
<evidence type="ECO:0000259" key="7">
    <source>
        <dbReference type="SMART" id="SM00829"/>
    </source>
</evidence>
<dbReference type="EMBL" id="BA000026">
    <property type="protein sequence ID" value="BAC44252.1"/>
    <property type="molecule type" value="Genomic_DNA"/>
</dbReference>
<dbReference type="InterPro" id="IPR002328">
    <property type="entry name" value="ADH_Zn_CS"/>
</dbReference>
<feature type="domain" description="Enoyl reductase (ER)" evidence="7">
    <location>
        <begin position="18"/>
        <end position="357"/>
    </location>
</feature>
<keyword evidence="3 6" id="KW-0479">Metal-binding</keyword>
<dbReference type="STRING" id="272633.gene:10731578"/>
<organism evidence="8 9">
    <name type="scientific">Malacoplasma penetrans (strain HF-2)</name>
    <name type="common">Mycoplasma penetrans</name>
    <dbReference type="NCBI Taxonomy" id="272633"/>
    <lineage>
        <taxon>Bacteria</taxon>
        <taxon>Bacillati</taxon>
        <taxon>Mycoplasmatota</taxon>
        <taxon>Mycoplasmoidales</taxon>
        <taxon>Mycoplasmoidaceae</taxon>
        <taxon>Malacoplasma</taxon>
    </lineage>
</organism>
<dbReference type="eggNOG" id="COG1063">
    <property type="taxonomic scope" value="Bacteria"/>
</dbReference>
<dbReference type="InterPro" id="IPR036291">
    <property type="entry name" value="NAD(P)-bd_dom_sf"/>
</dbReference>
<dbReference type="RefSeq" id="WP_011077286.1">
    <property type="nucleotide sequence ID" value="NC_004432.1"/>
</dbReference>
<dbReference type="SUPFAM" id="SSF50129">
    <property type="entry name" value="GroES-like"/>
    <property type="match status" value="1"/>
</dbReference>
<dbReference type="InterPro" id="IPR020843">
    <property type="entry name" value="ER"/>
</dbReference>
<evidence type="ECO:0000256" key="4">
    <source>
        <dbReference type="ARBA" id="ARBA00022833"/>
    </source>
</evidence>
<dbReference type="Pfam" id="PF00107">
    <property type="entry name" value="ADH_zinc_N"/>
    <property type="match status" value="1"/>
</dbReference>
<evidence type="ECO:0000256" key="3">
    <source>
        <dbReference type="ARBA" id="ARBA00022723"/>
    </source>
</evidence>
<evidence type="ECO:0000313" key="9">
    <source>
        <dbReference type="Proteomes" id="UP000002522"/>
    </source>
</evidence>
<sequence>MKSINLPTSMKALVFVEKNKIQIVNKPIPTVGPNDALIKVTTTTICGTDIHIVKGEYPVKPGLTIGHEAVGILAAVGDEVTGFELGERVLAGAITPSGYTAACQSGQSSQDGIGTKYGYKPTAGWKFGNIMDGCQAEYVLVKNAMANLARVPNALTDEQVLMCPDIMSTGFSGPENANIKLGDYVGVIAQGPIGLCATTGAKLMGASIIIAIDGNDRRLEIAKELGATHTINFRNVDVVQEVNRITDGRMLDSAIECLGSQSTFEQGFRLLRAGGTLSSLGVYSSDIKLPLDALAAGLGDHKISFALCPGGSERMRRLMSLIENKRVDLRSLVTHTLPFDRIAEGYNIFANQKDGVLKVAIKVS</sequence>
<dbReference type="AlphaFoldDB" id="Q8EVU7"/>
<evidence type="ECO:0000256" key="5">
    <source>
        <dbReference type="ARBA" id="ARBA00023002"/>
    </source>
</evidence>
<keyword evidence="5" id="KW-0560">Oxidoreductase</keyword>
<dbReference type="HOGENOM" id="CLU_026673_11_3_14"/>
<accession>Q8EVU7</accession>
<name>Q8EVU7_MALP2</name>
<dbReference type="Gene3D" id="3.40.50.720">
    <property type="entry name" value="NAD(P)-binding Rossmann-like Domain"/>
    <property type="match status" value="1"/>
</dbReference>
<keyword evidence="4 6" id="KW-0862">Zinc</keyword>
<dbReference type="InParanoid" id="Q8EVU7"/>
<dbReference type="Gene3D" id="3.90.180.10">
    <property type="entry name" value="Medium-chain alcohol dehydrogenases, catalytic domain"/>
    <property type="match status" value="1"/>
</dbReference>
<dbReference type="PANTHER" id="PTHR42813">
    <property type="entry name" value="ZINC-TYPE ALCOHOL DEHYDROGENASE-LIKE"/>
    <property type="match status" value="1"/>
</dbReference>
<dbReference type="CDD" id="cd08285">
    <property type="entry name" value="NADP_ADH"/>
    <property type="match status" value="1"/>
</dbReference>